<reference evidence="4" key="1">
    <citation type="submission" date="2020-01" db="EMBL/GenBank/DDBJ databases">
        <title>Genome sequence of Kobresia littledalei, the first chromosome-level genome in the family Cyperaceae.</title>
        <authorList>
            <person name="Qu G."/>
        </authorList>
    </citation>
    <scope>NUCLEOTIDE SEQUENCE</scope>
    <source>
        <strain evidence="4">C.B.Clarke</strain>
        <tissue evidence="4">Leaf</tissue>
    </source>
</reference>
<dbReference type="EMBL" id="SWLB01000009">
    <property type="protein sequence ID" value="KAF3334614.1"/>
    <property type="molecule type" value="Genomic_DNA"/>
</dbReference>
<accession>A0A833R3F5</accession>
<organism evidence="4 5">
    <name type="scientific">Carex littledalei</name>
    <dbReference type="NCBI Taxonomy" id="544730"/>
    <lineage>
        <taxon>Eukaryota</taxon>
        <taxon>Viridiplantae</taxon>
        <taxon>Streptophyta</taxon>
        <taxon>Embryophyta</taxon>
        <taxon>Tracheophyta</taxon>
        <taxon>Spermatophyta</taxon>
        <taxon>Magnoliopsida</taxon>
        <taxon>Liliopsida</taxon>
        <taxon>Poales</taxon>
        <taxon>Cyperaceae</taxon>
        <taxon>Cyperoideae</taxon>
        <taxon>Cariceae</taxon>
        <taxon>Carex</taxon>
        <taxon>Carex subgen. Euthyceras</taxon>
    </lineage>
</organism>
<protein>
    <submittedName>
        <fullName evidence="4">Phosphatidylinositol/phosphatidylcholine transfer protein SFH2</fullName>
    </submittedName>
</protein>
<dbReference type="AlphaFoldDB" id="A0A833R3F5"/>
<keyword evidence="2" id="KW-0812">Transmembrane</keyword>
<dbReference type="PROSITE" id="PS50191">
    <property type="entry name" value="CRAL_TRIO"/>
    <property type="match status" value="1"/>
</dbReference>
<evidence type="ECO:0000313" key="5">
    <source>
        <dbReference type="Proteomes" id="UP000623129"/>
    </source>
</evidence>
<evidence type="ECO:0000259" key="3">
    <source>
        <dbReference type="PROSITE" id="PS50191"/>
    </source>
</evidence>
<feature type="compositionally biased region" description="Polar residues" evidence="1">
    <location>
        <begin position="105"/>
        <end position="121"/>
    </location>
</feature>
<dbReference type="SUPFAM" id="SSF52087">
    <property type="entry name" value="CRAL/TRIO domain"/>
    <property type="match status" value="1"/>
</dbReference>
<gene>
    <name evidence="4" type="ORF">FCM35_KLT21218</name>
</gene>
<dbReference type="Gene3D" id="3.40.525.10">
    <property type="entry name" value="CRAL-TRIO lipid binding domain"/>
    <property type="match status" value="1"/>
</dbReference>
<dbReference type="CDD" id="cd00170">
    <property type="entry name" value="SEC14"/>
    <property type="match status" value="1"/>
</dbReference>
<dbReference type="Proteomes" id="UP000623129">
    <property type="component" value="Unassembled WGS sequence"/>
</dbReference>
<evidence type="ECO:0000256" key="2">
    <source>
        <dbReference type="SAM" id="Phobius"/>
    </source>
</evidence>
<dbReference type="PANTHER" id="PTHR47041">
    <property type="entry name" value="SEC14 CYTOSOLIC FACTOR FAMILY PROTEIN / PHOSPHOGLYCERIDE TRANSFER FAMILY PROTEIN"/>
    <property type="match status" value="1"/>
</dbReference>
<dbReference type="InterPro" id="IPR036865">
    <property type="entry name" value="CRAL-TRIO_dom_sf"/>
</dbReference>
<dbReference type="SMART" id="SM00516">
    <property type="entry name" value="SEC14"/>
    <property type="match status" value="1"/>
</dbReference>
<dbReference type="InterPro" id="IPR001251">
    <property type="entry name" value="CRAL-TRIO_dom"/>
</dbReference>
<keyword evidence="2" id="KW-1133">Transmembrane helix</keyword>
<keyword evidence="5" id="KW-1185">Reference proteome</keyword>
<dbReference type="OrthoDB" id="1434354at2759"/>
<name>A0A833R3F5_9POAL</name>
<proteinExistence type="predicted"/>
<comment type="caution">
    <text evidence="4">The sequence shown here is derived from an EMBL/GenBank/DDBJ whole genome shotgun (WGS) entry which is preliminary data.</text>
</comment>
<dbReference type="Pfam" id="PF00650">
    <property type="entry name" value="CRAL_TRIO"/>
    <property type="match status" value="1"/>
</dbReference>
<feature type="region of interest" description="Disordered" evidence="1">
    <location>
        <begin position="101"/>
        <end position="127"/>
    </location>
</feature>
<evidence type="ECO:0000313" key="4">
    <source>
        <dbReference type="EMBL" id="KAF3334614.1"/>
    </source>
</evidence>
<dbReference type="PANTHER" id="PTHR47041:SF2">
    <property type="entry name" value="SEC14 CYTOSOLIC FACTOR FAMILY PROTEIN _ PHOSPHOGLYCERIDE TRANSFER FAMILY PROTEIN"/>
    <property type="match status" value="1"/>
</dbReference>
<feature type="domain" description="CRAL-TRIO" evidence="3">
    <location>
        <begin position="195"/>
        <end position="356"/>
    </location>
</feature>
<feature type="transmembrane region" description="Helical" evidence="2">
    <location>
        <begin position="410"/>
        <end position="431"/>
    </location>
</feature>
<evidence type="ECO:0000256" key="1">
    <source>
        <dbReference type="SAM" id="MobiDB-lite"/>
    </source>
</evidence>
<keyword evidence="2" id="KW-0472">Membrane</keyword>
<sequence length="438" mass="49422">MVLAPLKHVLPLRQLKLGTGANEAVCFLAKVAALEAARRISSARCPVMWNAVQALQLLSYLPFKWAQRWTPLGFLIRGIRNISKPLLLISVTTALVDHSKHVDQPNDTGDNATSTSATSLHLDTEGSEETIENTVAVNWLVQLFKELEKECITLPERFDKGELERFYSAANGDLSVLLSSLKKTIRWRETYHILSLEELERWSHLVFWHGCDVMLRPCLVIRFGFACSHLAPKDRPRFAQAIVSQIEHGVTHLVKEDEPTISVLMDCKGVSPFRFPMQMLRSVTTLVQENYPNRLSRLLIVRLPPVVRVIAQTFMQILKPATRQKMRLEGEGYQNALSEFLQTIPAFLGGDCNCTQCRKILGKVETKIEEICTSSKMQPRQKELQLELDGTACIDLIETELPAVNDSNHVLRAFIIGLLMLWIVIAFLAGINEPDALY</sequence>